<dbReference type="InterPro" id="IPR050312">
    <property type="entry name" value="IolE/XylAMocC-like"/>
</dbReference>
<dbReference type="InterPro" id="IPR013022">
    <property type="entry name" value="Xyl_isomerase-like_TIM-brl"/>
</dbReference>
<dbReference type="AlphaFoldDB" id="A0A8X8H0C2"/>
<proteinExistence type="predicted"/>
<protein>
    <submittedName>
        <fullName evidence="2">TIM barrel protein</fullName>
    </submittedName>
</protein>
<evidence type="ECO:0000313" key="2">
    <source>
        <dbReference type="EMBL" id="NUB46482.1"/>
    </source>
</evidence>
<evidence type="ECO:0000259" key="1">
    <source>
        <dbReference type="Pfam" id="PF01261"/>
    </source>
</evidence>
<accession>A0A8X8H0C2</accession>
<dbReference type="RefSeq" id="WP_152828554.1">
    <property type="nucleotide sequence ID" value="NZ_WHUT02000015.1"/>
</dbReference>
<reference evidence="2" key="1">
    <citation type="submission" date="2020-05" db="EMBL/GenBank/DDBJ databases">
        <title>Fertoebacter nigrum gen. nov., sp. nov., a new member of the family Rhodobacteraceae.</title>
        <authorList>
            <person name="Szuroczki S."/>
            <person name="Abbaszade G."/>
            <person name="Buni D."/>
            <person name="Schumann P."/>
            <person name="Toth E."/>
        </authorList>
    </citation>
    <scope>NUCLEOTIDE SEQUENCE</scope>
    <source>
        <strain evidence="2">RG-N-1a</strain>
    </source>
</reference>
<gene>
    <name evidence="2" type="ORF">GEU84_018980</name>
</gene>
<evidence type="ECO:0000313" key="3">
    <source>
        <dbReference type="Proteomes" id="UP000484076"/>
    </source>
</evidence>
<dbReference type="SUPFAM" id="SSF51658">
    <property type="entry name" value="Xylose isomerase-like"/>
    <property type="match status" value="1"/>
</dbReference>
<dbReference type="EMBL" id="WHUT02000015">
    <property type="protein sequence ID" value="NUB46482.1"/>
    <property type="molecule type" value="Genomic_DNA"/>
</dbReference>
<dbReference type="Proteomes" id="UP000484076">
    <property type="component" value="Unassembled WGS sequence"/>
</dbReference>
<dbReference type="Gene3D" id="3.20.20.150">
    <property type="entry name" value="Divalent-metal-dependent TIM barrel enzymes"/>
    <property type="match status" value="1"/>
</dbReference>
<dbReference type="PANTHER" id="PTHR12110">
    <property type="entry name" value="HYDROXYPYRUVATE ISOMERASE"/>
    <property type="match status" value="1"/>
</dbReference>
<name>A0A8X8H0C2_9RHOB</name>
<dbReference type="InterPro" id="IPR036237">
    <property type="entry name" value="Xyl_isomerase-like_sf"/>
</dbReference>
<organism evidence="2 3">
    <name type="scientific">Fertoeibacter niger</name>
    <dbReference type="NCBI Taxonomy" id="2656921"/>
    <lineage>
        <taxon>Bacteria</taxon>
        <taxon>Pseudomonadati</taxon>
        <taxon>Pseudomonadota</taxon>
        <taxon>Alphaproteobacteria</taxon>
        <taxon>Rhodobacterales</taxon>
        <taxon>Paracoccaceae</taxon>
        <taxon>Fertoeibacter</taxon>
    </lineage>
</organism>
<dbReference type="Pfam" id="PF01261">
    <property type="entry name" value="AP_endonuc_2"/>
    <property type="match status" value="1"/>
</dbReference>
<keyword evidence="3" id="KW-1185">Reference proteome</keyword>
<sequence length="300" mass="32076">MLPSWRNVMFWENSEMSEKRRFHLGQLTALSMAPSALIPMAADAGYDAVGIRLAPSTPGGTFYTLPPGSAALREVRQIIAATGTTVHEIECILIDEAFDVQGLSSIIEAAGELGARSLLITCIDGDHSRVVDSLCSLCEVIAPYRLTADLEFVPTRGVANARDALKIVRATGMANAGILIDAIHVARTDSPLEDIGAIPHAMINYWQICDAPAEMPATPEGILYAGRNERLLPGEGALDLVGLASLMPQAAAVSVEIPTITRAHVDKKDWVRIALDRSKALLARLDADAEARIPSDCGRS</sequence>
<feature type="domain" description="Xylose isomerase-like TIM barrel" evidence="1">
    <location>
        <begin position="41"/>
        <end position="272"/>
    </location>
</feature>
<dbReference type="PANTHER" id="PTHR12110:SF48">
    <property type="entry name" value="BLL3656 PROTEIN"/>
    <property type="match status" value="1"/>
</dbReference>
<comment type="caution">
    <text evidence="2">The sequence shown here is derived from an EMBL/GenBank/DDBJ whole genome shotgun (WGS) entry which is preliminary data.</text>
</comment>